<evidence type="ECO:0000313" key="2">
    <source>
        <dbReference type="Proteomes" id="UP000501991"/>
    </source>
</evidence>
<accession>A0A6C1AZ41</accession>
<dbReference type="SUPFAM" id="SSF55931">
    <property type="entry name" value="Glutamine synthetase/guanido kinase"/>
    <property type="match status" value="1"/>
</dbReference>
<dbReference type="KEGG" id="azq:G3580_02650"/>
<gene>
    <name evidence="1" type="ORF">G3580_02650</name>
</gene>
<dbReference type="EMBL" id="CP048836">
    <property type="protein sequence ID" value="QID16622.1"/>
    <property type="molecule type" value="Genomic_DNA"/>
</dbReference>
<sequence length="492" mass="54497">MGTDIAETGFTPQMERAFALRLQENLTALRQVLAWPHFGRGEGSLGAELEMYLVDAHGRPRCVNKEVQGAAGDPQLTLELNRYNLEYNLSPHRLSARPFEATEREMLARLAWLRDKAAAFGARILTIGILPTLTPDDFGPATMTDRSRYHVLVEGLKRSRGGRFEVHIDGRHPLDLLMDDVTLEGANTSFQIHYRVAPDAYADTFNAVQLVTPLAVAIAGNSPGLFGHDLWCETRIPLFKQSIDTRIKDRYHWHQSPRVGFGSGWVRQGAHELFAESVLLYPPFFPICGEEHPLVAVARGLVPKLEELRLHQGTVWLWNRPVYDDAEGGHLRIELRALPAGPTPVDMVANAALYIGLAEGLRPQINRLLPALPFSLAEYNFYRAAQDGLDARLVWPAPDQNSCHEYPVTDLLATLLPVAHDGLRAIGIAGDEAERYLAVIEQRLSSGQTGAAWQRRVLAECAENGDPASAAQAMLARYDTASLSNTPVGEWD</sequence>
<evidence type="ECO:0000313" key="1">
    <source>
        <dbReference type="EMBL" id="QID16622.1"/>
    </source>
</evidence>
<keyword evidence="1" id="KW-0436">Ligase</keyword>
<dbReference type="GO" id="GO:0016879">
    <property type="term" value="F:ligase activity, forming carbon-nitrogen bonds"/>
    <property type="evidence" value="ECO:0007669"/>
    <property type="project" value="TreeGrafter"/>
</dbReference>
<protein>
    <submittedName>
        <fullName evidence="1">Glutamate--cysteine ligase</fullName>
    </submittedName>
</protein>
<dbReference type="Pfam" id="PF04107">
    <property type="entry name" value="GCS2"/>
    <property type="match status" value="1"/>
</dbReference>
<dbReference type="InterPro" id="IPR016602">
    <property type="entry name" value="UCP012666"/>
</dbReference>
<dbReference type="PANTHER" id="PTHR36510">
    <property type="entry name" value="GLUTAMATE--CYSTEINE LIGASE 2-RELATED"/>
    <property type="match status" value="1"/>
</dbReference>
<dbReference type="AlphaFoldDB" id="A0A6C1AZ41"/>
<dbReference type="Gene3D" id="3.30.590.20">
    <property type="match status" value="1"/>
</dbReference>
<dbReference type="InterPro" id="IPR014746">
    <property type="entry name" value="Gln_synth/guanido_kin_cat_dom"/>
</dbReference>
<keyword evidence="2" id="KW-1185">Reference proteome</keyword>
<organism evidence="1 2">
    <name type="scientific">Nitrogeniibacter mangrovi</name>
    <dbReference type="NCBI Taxonomy" id="2016596"/>
    <lineage>
        <taxon>Bacteria</taxon>
        <taxon>Pseudomonadati</taxon>
        <taxon>Pseudomonadota</taxon>
        <taxon>Betaproteobacteria</taxon>
        <taxon>Rhodocyclales</taxon>
        <taxon>Zoogloeaceae</taxon>
        <taxon>Nitrogeniibacter</taxon>
    </lineage>
</organism>
<dbReference type="PANTHER" id="PTHR36510:SF3">
    <property type="entry name" value="CONSERVED PROTEIN"/>
    <property type="match status" value="1"/>
</dbReference>
<name>A0A6C1AZ41_9RHOO</name>
<dbReference type="RefSeq" id="WP_173763790.1">
    <property type="nucleotide sequence ID" value="NZ_CP048836.1"/>
</dbReference>
<dbReference type="InterPro" id="IPR050141">
    <property type="entry name" value="GCL_type2/YbdK_subfam"/>
</dbReference>
<dbReference type="Proteomes" id="UP000501991">
    <property type="component" value="Chromosome"/>
</dbReference>
<dbReference type="PIRSF" id="PIRSF012666">
    <property type="entry name" value="UCP012666"/>
    <property type="match status" value="1"/>
</dbReference>
<proteinExistence type="predicted"/>
<reference evidence="1 2" key="1">
    <citation type="submission" date="2020-02" db="EMBL/GenBank/DDBJ databases">
        <title>Nitrogenibacter mangrovi gen. nov., sp. nov. isolated from mangrove sediment, a denitrifying betaproteobacterium.</title>
        <authorList>
            <person name="Liao H."/>
            <person name="Tian Y."/>
        </authorList>
    </citation>
    <scope>NUCLEOTIDE SEQUENCE [LARGE SCALE GENOMIC DNA]</scope>
    <source>
        <strain evidence="1 2">M9-3-2</strain>
    </source>
</reference>
<dbReference type="InterPro" id="IPR006336">
    <property type="entry name" value="GCS2"/>
</dbReference>